<dbReference type="STRING" id="930991.A0A0D0DEJ5"/>
<gene>
    <name evidence="1" type="ORF">PAXRUDRAFT_81445</name>
</gene>
<dbReference type="Proteomes" id="UP000054538">
    <property type="component" value="Unassembled WGS sequence"/>
</dbReference>
<accession>A0A0D0DEJ5</accession>
<keyword evidence="2" id="KW-1185">Reference proteome</keyword>
<dbReference type="HOGENOM" id="CLU_3129980_0_0_1"/>
<proteinExistence type="predicted"/>
<feature type="non-terminal residue" evidence="1">
    <location>
        <position position="55"/>
    </location>
</feature>
<organism evidence="1 2">
    <name type="scientific">Paxillus rubicundulus Ve08.2h10</name>
    <dbReference type="NCBI Taxonomy" id="930991"/>
    <lineage>
        <taxon>Eukaryota</taxon>
        <taxon>Fungi</taxon>
        <taxon>Dikarya</taxon>
        <taxon>Basidiomycota</taxon>
        <taxon>Agaricomycotina</taxon>
        <taxon>Agaricomycetes</taxon>
        <taxon>Agaricomycetidae</taxon>
        <taxon>Boletales</taxon>
        <taxon>Paxilineae</taxon>
        <taxon>Paxillaceae</taxon>
        <taxon>Paxillus</taxon>
    </lineage>
</organism>
<dbReference type="AlphaFoldDB" id="A0A0D0DEJ5"/>
<feature type="non-terminal residue" evidence="1">
    <location>
        <position position="1"/>
    </location>
</feature>
<sequence length="55" mass="6412">FFSCLKSHILAHLSGKEYDGNESTFSAREQNSVIFLQNQIYCHEVLHVNYTTYDL</sequence>
<protein>
    <submittedName>
        <fullName evidence="1">Unplaced genomic scaffold scaffold_1481, whole genome shotgun sequence</fullName>
    </submittedName>
</protein>
<dbReference type="OrthoDB" id="2692094at2759"/>
<reference evidence="2" key="2">
    <citation type="submission" date="2015-01" db="EMBL/GenBank/DDBJ databases">
        <title>Evolutionary Origins and Diversification of the Mycorrhizal Mutualists.</title>
        <authorList>
            <consortium name="DOE Joint Genome Institute"/>
            <consortium name="Mycorrhizal Genomics Consortium"/>
            <person name="Kohler A."/>
            <person name="Kuo A."/>
            <person name="Nagy L.G."/>
            <person name="Floudas D."/>
            <person name="Copeland A."/>
            <person name="Barry K.W."/>
            <person name="Cichocki N."/>
            <person name="Veneault-Fourrey C."/>
            <person name="LaButti K."/>
            <person name="Lindquist E.A."/>
            <person name="Lipzen A."/>
            <person name="Lundell T."/>
            <person name="Morin E."/>
            <person name="Murat C."/>
            <person name="Riley R."/>
            <person name="Ohm R."/>
            <person name="Sun H."/>
            <person name="Tunlid A."/>
            <person name="Henrissat B."/>
            <person name="Grigoriev I.V."/>
            <person name="Hibbett D.S."/>
            <person name="Martin F."/>
        </authorList>
    </citation>
    <scope>NUCLEOTIDE SEQUENCE [LARGE SCALE GENOMIC DNA]</scope>
    <source>
        <strain evidence="2">Ve08.2h10</strain>
    </source>
</reference>
<dbReference type="InParanoid" id="A0A0D0DEJ5"/>
<evidence type="ECO:0000313" key="1">
    <source>
        <dbReference type="EMBL" id="KIK79344.1"/>
    </source>
</evidence>
<reference evidence="1 2" key="1">
    <citation type="submission" date="2014-04" db="EMBL/GenBank/DDBJ databases">
        <authorList>
            <consortium name="DOE Joint Genome Institute"/>
            <person name="Kuo A."/>
            <person name="Kohler A."/>
            <person name="Jargeat P."/>
            <person name="Nagy L.G."/>
            <person name="Floudas D."/>
            <person name="Copeland A."/>
            <person name="Barry K.W."/>
            <person name="Cichocki N."/>
            <person name="Veneault-Fourrey C."/>
            <person name="LaButti K."/>
            <person name="Lindquist E.A."/>
            <person name="Lipzen A."/>
            <person name="Lundell T."/>
            <person name="Morin E."/>
            <person name="Murat C."/>
            <person name="Sun H."/>
            <person name="Tunlid A."/>
            <person name="Henrissat B."/>
            <person name="Grigoriev I.V."/>
            <person name="Hibbett D.S."/>
            <person name="Martin F."/>
            <person name="Nordberg H.P."/>
            <person name="Cantor M.N."/>
            <person name="Hua S.X."/>
        </authorList>
    </citation>
    <scope>NUCLEOTIDE SEQUENCE [LARGE SCALE GENOMIC DNA]</scope>
    <source>
        <strain evidence="1 2">Ve08.2h10</strain>
    </source>
</reference>
<name>A0A0D0DEJ5_9AGAM</name>
<dbReference type="EMBL" id="KN826303">
    <property type="protein sequence ID" value="KIK79344.1"/>
    <property type="molecule type" value="Genomic_DNA"/>
</dbReference>
<evidence type="ECO:0000313" key="2">
    <source>
        <dbReference type="Proteomes" id="UP000054538"/>
    </source>
</evidence>